<name>A0A8B7XMP3_ACAPL</name>
<dbReference type="PANTHER" id="PTHR24228">
    <property type="entry name" value="B2 BRADYKININ RECEPTOR/ANGIOTENSIN II RECEPTOR"/>
    <property type="match status" value="1"/>
</dbReference>
<dbReference type="PROSITE" id="PS50262">
    <property type="entry name" value="G_PROTEIN_RECEP_F1_2"/>
    <property type="match status" value="1"/>
</dbReference>
<feature type="domain" description="G-protein coupled receptors family 1 profile" evidence="11">
    <location>
        <begin position="39"/>
        <end position="334"/>
    </location>
</feature>
<dbReference type="Gene3D" id="1.20.1070.10">
    <property type="entry name" value="Rhodopsin 7-helix transmembrane proteins"/>
    <property type="match status" value="1"/>
</dbReference>
<feature type="transmembrane region" description="Helical" evidence="10">
    <location>
        <begin position="142"/>
        <end position="163"/>
    </location>
</feature>
<keyword evidence="2" id="KW-1003">Cell membrane</keyword>
<organism evidence="12 13">
    <name type="scientific">Acanthaster planci</name>
    <name type="common">Crown-of-thorns starfish</name>
    <dbReference type="NCBI Taxonomy" id="133434"/>
    <lineage>
        <taxon>Eukaryota</taxon>
        <taxon>Metazoa</taxon>
        <taxon>Echinodermata</taxon>
        <taxon>Eleutherozoa</taxon>
        <taxon>Asterozoa</taxon>
        <taxon>Asteroidea</taxon>
        <taxon>Valvatacea</taxon>
        <taxon>Valvatida</taxon>
        <taxon>Acanthasteridae</taxon>
        <taxon>Acanthaster</taxon>
    </lineage>
</organism>
<keyword evidence="12" id="KW-1185">Reference proteome</keyword>
<evidence type="ECO:0000256" key="8">
    <source>
        <dbReference type="ARBA" id="ARBA00023224"/>
    </source>
</evidence>
<gene>
    <name evidence="13" type="primary">LOC110974200</name>
</gene>
<evidence type="ECO:0000256" key="10">
    <source>
        <dbReference type="SAM" id="Phobius"/>
    </source>
</evidence>
<evidence type="ECO:0000313" key="13">
    <source>
        <dbReference type="RefSeq" id="XP_022081351.1"/>
    </source>
</evidence>
<feature type="transmembrane region" description="Helical" evidence="10">
    <location>
        <begin position="290"/>
        <end position="309"/>
    </location>
</feature>
<dbReference type="OMA" id="IMAINRY"/>
<sequence length="359" mass="39425">MAFSANSTFASVAETLYTYPELVFVTVGASILITVTLVGNSLVLVAVARTKTLQNVTNVFLVNLSVADCLLSFAMLWSVPGLVSKTPGYPLESDIPCVTAAGLLFIATGCSVFTLANIAVNRFILITRRRTTYQRLYTPRKIALMVLASWLVPMCAVVIPPLFGIGGLGFDLESRGCQQLTTLPKAAVYTKIRTAVFYPVPFIVIIVSYALIWRHVRRHFKKRQQPGISLQSTAESAVGTLACSTSLRLGGVDEPDFSSISGPSMSSRRAKRRRHLNSVKRDHLAITKNLLVVVVAFIICFTPIAIMAFTGSKRYYLYGALILLVHGCITPFIYAAKHPYFKPTLRSMTRCLCSKLQEV</sequence>
<evidence type="ECO:0000259" key="11">
    <source>
        <dbReference type="PROSITE" id="PS50262"/>
    </source>
</evidence>
<keyword evidence="6 10" id="KW-0472">Membrane</keyword>
<keyword evidence="5 9" id="KW-0297">G-protein coupled receptor</keyword>
<proteinExistence type="inferred from homology"/>
<evidence type="ECO:0000256" key="3">
    <source>
        <dbReference type="ARBA" id="ARBA00022692"/>
    </source>
</evidence>
<protein>
    <submittedName>
        <fullName evidence="13">5-hydroxytryptamine receptor 4-like</fullName>
    </submittedName>
</protein>
<keyword evidence="4 10" id="KW-1133">Transmembrane helix</keyword>
<evidence type="ECO:0000256" key="6">
    <source>
        <dbReference type="ARBA" id="ARBA00023136"/>
    </source>
</evidence>
<evidence type="ECO:0000256" key="2">
    <source>
        <dbReference type="ARBA" id="ARBA00022475"/>
    </source>
</evidence>
<feature type="transmembrane region" description="Helical" evidence="10">
    <location>
        <begin position="22"/>
        <end position="47"/>
    </location>
</feature>
<feature type="transmembrane region" description="Helical" evidence="10">
    <location>
        <begin position="195"/>
        <end position="213"/>
    </location>
</feature>
<feature type="transmembrane region" description="Helical" evidence="10">
    <location>
        <begin position="99"/>
        <end position="121"/>
    </location>
</feature>
<dbReference type="OrthoDB" id="10044919at2759"/>
<evidence type="ECO:0000256" key="5">
    <source>
        <dbReference type="ARBA" id="ARBA00023040"/>
    </source>
</evidence>
<feature type="transmembrane region" description="Helical" evidence="10">
    <location>
        <begin position="315"/>
        <end position="336"/>
    </location>
</feature>
<dbReference type="PANTHER" id="PTHR24228:SF72">
    <property type="entry name" value="G-PROTEIN COUPLED RECEPTORS FAMILY 1 PROFILE DOMAIN-CONTAINING PROTEIN"/>
    <property type="match status" value="1"/>
</dbReference>
<keyword evidence="8 9" id="KW-0807">Transducer</keyword>
<dbReference type="Proteomes" id="UP000694845">
    <property type="component" value="Unplaced"/>
</dbReference>
<dbReference type="GeneID" id="110974200"/>
<dbReference type="KEGG" id="aplc:110974200"/>
<dbReference type="GO" id="GO:0005886">
    <property type="term" value="C:plasma membrane"/>
    <property type="evidence" value="ECO:0007669"/>
    <property type="project" value="UniProtKB-SubCell"/>
</dbReference>
<accession>A0A8B7XMP3</accession>
<dbReference type="InterPro" id="IPR017452">
    <property type="entry name" value="GPCR_Rhodpsn_7TM"/>
</dbReference>
<dbReference type="InterPro" id="IPR000276">
    <property type="entry name" value="GPCR_Rhodpsn"/>
</dbReference>
<dbReference type="Pfam" id="PF00001">
    <property type="entry name" value="7tm_1"/>
    <property type="match status" value="1"/>
</dbReference>
<evidence type="ECO:0000256" key="7">
    <source>
        <dbReference type="ARBA" id="ARBA00023170"/>
    </source>
</evidence>
<dbReference type="RefSeq" id="XP_022081351.1">
    <property type="nucleotide sequence ID" value="XM_022225659.1"/>
</dbReference>
<keyword evidence="3 9" id="KW-0812">Transmembrane</keyword>
<comment type="similarity">
    <text evidence="9">Belongs to the G-protein coupled receptor 1 family.</text>
</comment>
<evidence type="ECO:0000256" key="4">
    <source>
        <dbReference type="ARBA" id="ARBA00022989"/>
    </source>
</evidence>
<dbReference type="PROSITE" id="PS00237">
    <property type="entry name" value="G_PROTEIN_RECEP_F1_1"/>
    <property type="match status" value="1"/>
</dbReference>
<dbReference type="GO" id="GO:0004930">
    <property type="term" value="F:G protein-coupled receptor activity"/>
    <property type="evidence" value="ECO:0007669"/>
    <property type="project" value="UniProtKB-KW"/>
</dbReference>
<feature type="transmembrane region" description="Helical" evidence="10">
    <location>
        <begin position="59"/>
        <end position="79"/>
    </location>
</feature>
<evidence type="ECO:0000256" key="1">
    <source>
        <dbReference type="ARBA" id="ARBA00004651"/>
    </source>
</evidence>
<dbReference type="SUPFAM" id="SSF81321">
    <property type="entry name" value="Family A G protein-coupled receptor-like"/>
    <property type="match status" value="1"/>
</dbReference>
<comment type="subcellular location">
    <subcellularLocation>
        <location evidence="1">Cell membrane</location>
        <topology evidence="1">Multi-pass membrane protein</topology>
    </subcellularLocation>
</comment>
<dbReference type="CDD" id="cd00637">
    <property type="entry name" value="7tm_classA_rhodopsin-like"/>
    <property type="match status" value="1"/>
</dbReference>
<dbReference type="AlphaFoldDB" id="A0A8B7XMP3"/>
<evidence type="ECO:0000256" key="9">
    <source>
        <dbReference type="RuleBase" id="RU000688"/>
    </source>
</evidence>
<dbReference type="PRINTS" id="PR00237">
    <property type="entry name" value="GPCRRHODOPSN"/>
</dbReference>
<evidence type="ECO:0000313" key="12">
    <source>
        <dbReference type="Proteomes" id="UP000694845"/>
    </source>
</evidence>
<reference evidence="13" key="1">
    <citation type="submission" date="2025-08" db="UniProtKB">
        <authorList>
            <consortium name="RefSeq"/>
        </authorList>
    </citation>
    <scope>IDENTIFICATION</scope>
</reference>
<keyword evidence="7 9" id="KW-0675">Receptor</keyword>